<feature type="active site" description="Proton acceptor" evidence="7">
    <location>
        <position position="239"/>
    </location>
</feature>
<evidence type="ECO:0000256" key="1">
    <source>
        <dbReference type="ARBA" id="ARBA00004937"/>
    </source>
</evidence>
<comment type="function">
    <text evidence="7">Catalyzes the oxidation of glucose 6-phosphate to 6-phosphogluconolactone.</text>
</comment>
<dbReference type="Pfam" id="PF02781">
    <property type="entry name" value="G6PD_C"/>
    <property type="match status" value="1"/>
</dbReference>
<evidence type="ECO:0000256" key="4">
    <source>
        <dbReference type="ARBA" id="ARBA00022857"/>
    </source>
</evidence>
<dbReference type="Pfam" id="PF00479">
    <property type="entry name" value="G6PD_N"/>
    <property type="match status" value="1"/>
</dbReference>
<dbReference type="GO" id="GO:0009051">
    <property type="term" value="P:pentose-phosphate shunt, oxidative branch"/>
    <property type="evidence" value="ECO:0007669"/>
    <property type="project" value="TreeGrafter"/>
</dbReference>
<evidence type="ECO:0000256" key="2">
    <source>
        <dbReference type="ARBA" id="ARBA00009975"/>
    </source>
</evidence>
<feature type="binding site" evidence="7">
    <location>
        <position position="147"/>
    </location>
    <ligand>
        <name>NADP(+)</name>
        <dbReference type="ChEBI" id="CHEBI:58349"/>
    </ligand>
</feature>
<dbReference type="AlphaFoldDB" id="A0A3P1VJF2"/>
<dbReference type="Gene3D" id="3.30.360.10">
    <property type="entry name" value="Dihydrodipicolinate Reductase, domain 2"/>
    <property type="match status" value="1"/>
</dbReference>
<comment type="similarity">
    <text evidence="2 7">Belongs to the glucose-6-phosphate dehydrogenase family.</text>
</comment>
<keyword evidence="5 7" id="KW-0560">Oxidoreductase</keyword>
<feature type="binding site" evidence="7">
    <location>
        <position position="177"/>
    </location>
    <ligand>
        <name>substrate</name>
    </ligand>
</feature>
<feature type="binding site" evidence="7">
    <location>
        <begin position="84"/>
        <end position="85"/>
    </location>
    <ligand>
        <name>NADP(+)</name>
        <dbReference type="ChEBI" id="CHEBI:58349"/>
    </ligand>
</feature>
<dbReference type="InterPro" id="IPR022674">
    <property type="entry name" value="G6P_DH_NAD-bd"/>
</dbReference>
<comment type="caution">
    <text evidence="10">The sequence shown here is derived from an EMBL/GenBank/DDBJ whole genome shotgun (WGS) entry which is preliminary data.</text>
</comment>
<feature type="domain" description="Glucose-6-phosphate dehydrogenase C-terminal" evidence="9">
    <location>
        <begin position="189"/>
        <end position="481"/>
    </location>
</feature>
<accession>A0A3P1VJF2</accession>
<feature type="domain" description="Glucose-6-phosphate dehydrogenase NAD-binding" evidence="8">
    <location>
        <begin position="9"/>
        <end position="186"/>
    </location>
</feature>
<name>A0A3P1VJF2_9STRE</name>
<protein>
    <recommendedName>
        <fullName evidence="7">Glucose-6-phosphate 1-dehydrogenase</fullName>
        <shortName evidence="7">G6PD</shortName>
        <ecNumber evidence="7">1.1.1.49</ecNumber>
    </recommendedName>
</protein>
<comment type="pathway">
    <text evidence="1 7">Carbohydrate degradation; pentose phosphate pathway; D-ribulose 5-phosphate from D-glucose 6-phosphate (oxidative stage): step 1/3.</text>
</comment>
<dbReference type="InterPro" id="IPR036291">
    <property type="entry name" value="NAD(P)-bd_dom_sf"/>
</dbReference>
<dbReference type="Proteomes" id="UP000281771">
    <property type="component" value="Unassembled WGS sequence"/>
</dbReference>
<evidence type="ECO:0000256" key="5">
    <source>
        <dbReference type="ARBA" id="ARBA00023002"/>
    </source>
</evidence>
<feature type="binding site" evidence="7">
    <location>
        <position position="181"/>
    </location>
    <ligand>
        <name>substrate</name>
    </ligand>
</feature>
<comment type="catalytic activity">
    <reaction evidence="7">
        <text>D-glucose 6-phosphate + NADP(+) = 6-phospho-D-glucono-1,5-lactone + NADPH + H(+)</text>
        <dbReference type="Rhea" id="RHEA:15841"/>
        <dbReference type="ChEBI" id="CHEBI:15378"/>
        <dbReference type="ChEBI" id="CHEBI:57783"/>
        <dbReference type="ChEBI" id="CHEBI:57955"/>
        <dbReference type="ChEBI" id="CHEBI:58349"/>
        <dbReference type="ChEBI" id="CHEBI:61548"/>
        <dbReference type="EC" id="1.1.1.49"/>
    </reaction>
</comment>
<dbReference type="SUPFAM" id="SSF55347">
    <property type="entry name" value="Glyceraldehyde-3-phosphate dehydrogenase-like, C-terminal domain"/>
    <property type="match status" value="1"/>
</dbReference>
<keyword evidence="6 7" id="KW-0119">Carbohydrate metabolism</keyword>
<dbReference type="UniPathway" id="UPA00115">
    <property type="reaction ID" value="UER00408"/>
</dbReference>
<keyword evidence="4 7" id="KW-0521">NADP</keyword>
<organism evidence="10 11">
    <name type="scientific">Streptococcus minor</name>
    <dbReference type="NCBI Taxonomy" id="229549"/>
    <lineage>
        <taxon>Bacteria</taxon>
        <taxon>Bacillati</taxon>
        <taxon>Bacillota</taxon>
        <taxon>Bacilli</taxon>
        <taxon>Lactobacillales</taxon>
        <taxon>Streptococcaceae</taxon>
        <taxon>Streptococcus</taxon>
    </lineage>
</organism>
<dbReference type="EC" id="1.1.1.49" evidence="7"/>
<dbReference type="RefSeq" id="WP_124775587.1">
    <property type="nucleotide sequence ID" value="NZ_RQZA01000001.1"/>
</dbReference>
<reference evidence="10 11" key="1">
    <citation type="submission" date="2018-11" db="EMBL/GenBank/DDBJ databases">
        <title>Genomes From Bacteria Associated with the Canine Oral Cavity: a Test Case for Automated Genome-Based Taxonomic Assignment.</title>
        <authorList>
            <person name="Coil D.A."/>
            <person name="Jospin G."/>
            <person name="Darling A.E."/>
            <person name="Wallis C."/>
            <person name="Davis I.J."/>
            <person name="Harris S."/>
            <person name="Eisen J.A."/>
            <person name="Holcombe L.J."/>
            <person name="O'Flynn C."/>
        </authorList>
    </citation>
    <scope>NUCLEOTIDE SEQUENCE [LARGE SCALE GENOMIC DNA]</scope>
    <source>
        <strain evidence="10 11">OH4621_COT-116</strain>
    </source>
</reference>
<evidence type="ECO:0000259" key="9">
    <source>
        <dbReference type="Pfam" id="PF02781"/>
    </source>
</evidence>
<dbReference type="PRINTS" id="PR00079">
    <property type="entry name" value="G6PDHDRGNASE"/>
</dbReference>
<evidence type="ECO:0000256" key="6">
    <source>
        <dbReference type="ARBA" id="ARBA00023277"/>
    </source>
</evidence>
<dbReference type="GO" id="GO:0006006">
    <property type="term" value="P:glucose metabolic process"/>
    <property type="evidence" value="ECO:0007669"/>
    <property type="project" value="UniProtKB-KW"/>
</dbReference>
<evidence type="ECO:0000256" key="7">
    <source>
        <dbReference type="HAMAP-Rule" id="MF_00966"/>
    </source>
</evidence>
<evidence type="ECO:0000256" key="3">
    <source>
        <dbReference type="ARBA" id="ARBA00022526"/>
    </source>
</evidence>
<feature type="binding site" evidence="7">
    <location>
        <begin position="11"/>
        <end position="18"/>
    </location>
    <ligand>
        <name>NADP(+)</name>
        <dbReference type="ChEBI" id="CHEBI:58349"/>
    </ligand>
</feature>
<evidence type="ECO:0000259" key="8">
    <source>
        <dbReference type="Pfam" id="PF00479"/>
    </source>
</evidence>
<dbReference type="InterPro" id="IPR019796">
    <property type="entry name" value="G6P_DH_AS"/>
</dbReference>
<feature type="binding site" evidence="7">
    <location>
        <position position="215"/>
    </location>
    <ligand>
        <name>substrate</name>
    </ligand>
</feature>
<proteinExistence type="inferred from homology"/>
<dbReference type="GO" id="GO:0005829">
    <property type="term" value="C:cytosol"/>
    <property type="evidence" value="ECO:0007669"/>
    <property type="project" value="TreeGrafter"/>
</dbReference>
<dbReference type="Gene3D" id="3.40.50.720">
    <property type="entry name" value="NAD(P)-binding Rossmann-like Domain"/>
    <property type="match status" value="1"/>
</dbReference>
<dbReference type="GO" id="GO:0004345">
    <property type="term" value="F:glucose-6-phosphate dehydrogenase activity"/>
    <property type="evidence" value="ECO:0007669"/>
    <property type="project" value="UniProtKB-UniRule"/>
</dbReference>
<dbReference type="PIRSF" id="PIRSF000110">
    <property type="entry name" value="G6PD"/>
    <property type="match status" value="1"/>
</dbReference>
<feature type="binding site" evidence="7">
    <location>
        <position position="234"/>
    </location>
    <ligand>
        <name>substrate</name>
    </ligand>
</feature>
<dbReference type="SUPFAM" id="SSF51735">
    <property type="entry name" value="NAD(P)-binding Rossmann-fold domains"/>
    <property type="match status" value="1"/>
</dbReference>
<dbReference type="STRING" id="1123309.GCA_000377005_01603"/>
<evidence type="ECO:0000313" key="11">
    <source>
        <dbReference type="Proteomes" id="UP000281771"/>
    </source>
</evidence>
<dbReference type="PROSITE" id="PS00069">
    <property type="entry name" value="G6P_DEHYDROGENASE"/>
    <property type="match status" value="1"/>
</dbReference>
<evidence type="ECO:0000313" key="10">
    <source>
        <dbReference type="EMBL" id="RRD32523.1"/>
    </source>
</evidence>
<dbReference type="EMBL" id="RQZA01000001">
    <property type="protein sequence ID" value="RRD32523.1"/>
    <property type="molecule type" value="Genomic_DNA"/>
</dbReference>
<dbReference type="InterPro" id="IPR022675">
    <property type="entry name" value="G6P_DH_C"/>
</dbReference>
<feature type="binding site" evidence="7">
    <location>
        <position position="45"/>
    </location>
    <ligand>
        <name>NADP(+)</name>
        <dbReference type="ChEBI" id="CHEBI:58349"/>
    </ligand>
</feature>
<feature type="binding site" evidence="7">
    <location>
        <position position="339"/>
    </location>
    <ligand>
        <name>substrate</name>
    </ligand>
</feature>
<dbReference type="PANTHER" id="PTHR23429">
    <property type="entry name" value="GLUCOSE-6-PHOSPHATE 1-DEHYDROGENASE G6PD"/>
    <property type="match status" value="1"/>
</dbReference>
<dbReference type="NCBIfam" id="TIGR00871">
    <property type="entry name" value="zwf"/>
    <property type="match status" value="1"/>
</dbReference>
<dbReference type="InterPro" id="IPR001282">
    <property type="entry name" value="G6P_DH"/>
</dbReference>
<keyword evidence="11" id="KW-1185">Reference proteome</keyword>
<sequence>MSSPVLFTIFGASGDLAKRKLYPSLFRLYKAGHLAENFAVIGTARRPWTKEFFESTVIESLGSLPDNARQAHEFASHFYYQSHDVNDTEHYISLRNLQKELSQQYQTENNKVFFLSMAPEFFGTIAKHLKSEGIVDGTGFERLIIEKPFGTSLETAEKLNEELSQTFEEDQIYRIDHYLGKEMVQNIFAVRFANIIFEHIWNRDFIDNIQISFAESIGVEDRGGYYDHSGALKDMIQNHALQVLSILAMDKPASFRESDVRAEKIKVFQNLKQQTDEEIKRHFVRGQYTSGRIDGHHYVGYLDEPNIASHSQTETFAGGVFFVDTDRFRDVPFFFRTGKRLTEKGTRITITFKKAEDIFGQHSEQNILTIYIQPTEGFSLSINGKEVGSTFSLTPAKLSWRHSAAALGNSPEAYEKLFFDVLNGDSTNFSHWEEVKASWTLIDQIVRVWANNESPLYTYPAGSMGPQAIFDLLKSYGTDWHWKPDNWYRERGLLE</sequence>
<dbReference type="PANTHER" id="PTHR23429:SF0">
    <property type="entry name" value="GLUCOSE-6-PHOSPHATE 1-DEHYDROGENASE"/>
    <property type="match status" value="1"/>
</dbReference>
<keyword evidence="3 7" id="KW-0313">Glucose metabolism</keyword>
<dbReference type="HAMAP" id="MF_00966">
    <property type="entry name" value="G6PD"/>
    <property type="match status" value="1"/>
</dbReference>
<feature type="binding site" evidence="7">
    <location>
        <position position="344"/>
    </location>
    <ligand>
        <name>substrate</name>
    </ligand>
</feature>
<dbReference type="GO" id="GO:0050661">
    <property type="term" value="F:NADP binding"/>
    <property type="evidence" value="ECO:0007669"/>
    <property type="project" value="UniProtKB-UniRule"/>
</dbReference>
<gene>
    <name evidence="7" type="primary">zwf</name>
    <name evidence="10" type="ORF">EII38_01960</name>
</gene>